<protein>
    <submittedName>
        <fullName evidence="2">Uncharacterized protein</fullName>
    </submittedName>
</protein>
<gene>
    <name evidence="2" type="ORF">LIER_21031</name>
</gene>
<evidence type="ECO:0000256" key="1">
    <source>
        <dbReference type="SAM" id="MobiDB-lite"/>
    </source>
</evidence>
<dbReference type="EMBL" id="BAABME010005462">
    <property type="protein sequence ID" value="GAA0165702.1"/>
    <property type="molecule type" value="Genomic_DNA"/>
</dbReference>
<dbReference type="Proteomes" id="UP001454036">
    <property type="component" value="Unassembled WGS sequence"/>
</dbReference>
<accession>A0AAV3QUF5</accession>
<reference evidence="2 3" key="1">
    <citation type="submission" date="2024-01" db="EMBL/GenBank/DDBJ databases">
        <title>The complete chloroplast genome sequence of Lithospermum erythrorhizon: insights into the phylogenetic relationship among Boraginaceae species and the maternal lineages of purple gromwells.</title>
        <authorList>
            <person name="Okada T."/>
            <person name="Watanabe K."/>
        </authorList>
    </citation>
    <scope>NUCLEOTIDE SEQUENCE [LARGE SCALE GENOMIC DNA]</scope>
</reference>
<feature type="region of interest" description="Disordered" evidence="1">
    <location>
        <begin position="53"/>
        <end position="75"/>
    </location>
</feature>
<organism evidence="2 3">
    <name type="scientific">Lithospermum erythrorhizon</name>
    <name type="common">Purple gromwell</name>
    <name type="synonym">Lithospermum officinale var. erythrorhizon</name>
    <dbReference type="NCBI Taxonomy" id="34254"/>
    <lineage>
        <taxon>Eukaryota</taxon>
        <taxon>Viridiplantae</taxon>
        <taxon>Streptophyta</taxon>
        <taxon>Embryophyta</taxon>
        <taxon>Tracheophyta</taxon>
        <taxon>Spermatophyta</taxon>
        <taxon>Magnoliopsida</taxon>
        <taxon>eudicotyledons</taxon>
        <taxon>Gunneridae</taxon>
        <taxon>Pentapetalae</taxon>
        <taxon>asterids</taxon>
        <taxon>lamiids</taxon>
        <taxon>Boraginales</taxon>
        <taxon>Boraginaceae</taxon>
        <taxon>Boraginoideae</taxon>
        <taxon>Lithospermeae</taxon>
        <taxon>Lithospermum</taxon>
    </lineage>
</organism>
<evidence type="ECO:0000313" key="2">
    <source>
        <dbReference type="EMBL" id="GAA0165702.1"/>
    </source>
</evidence>
<proteinExistence type="predicted"/>
<sequence>MVPGPGTSIQQVRVIGKTGAQPSMNPLIQQVCSSSPWPNTAAPCPYPSSNWTRPAHSNHSTPHPGILGPCPNPAN</sequence>
<dbReference type="AlphaFoldDB" id="A0AAV3QUF5"/>
<comment type="caution">
    <text evidence="2">The sequence shown here is derived from an EMBL/GenBank/DDBJ whole genome shotgun (WGS) entry which is preliminary data.</text>
</comment>
<evidence type="ECO:0000313" key="3">
    <source>
        <dbReference type="Proteomes" id="UP001454036"/>
    </source>
</evidence>
<name>A0AAV3QUF5_LITER</name>
<keyword evidence="3" id="KW-1185">Reference proteome</keyword>